<geneLocation type="plasmid" evidence="1 2">
    <name>pTM1</name>
</geneLocation>
<evidence type="ECO:0000313" key="2">
    <source>
        <dbReference type="Proteomes" id="UP000005258"/>
    </source>
</evidence>
<dbReference type="HOGENOM" id="CLU_2940418_0_0_5"/>
<dbReference type="Proteomes" id="UP000005258">
    <property type="component" value="Plasmid pTM1"/>
</dbReference>
<gene>
    <name evidence="1" type="ordered locus">TMO_a0209</name>
</gene>
<dbReference type="KEGG" id="tmo:TMO_a0209"/>
<sequence>MASFNPRTRKGATGGTIARIGLGRVSIHAPARVRPEGFFERRRAPVVSIHAPARVRRFDS</sequence>
<proteinExistence type="predicted"/>
<dbReference type="AlphaFoldDB" id="I3TS74"/>
<evidence type="ECO:0000313" key="1">
    <source>
        <dbReference type="EMBL" id="AFK55612.1"/>
    </source>
</evidence>
<keyword evidence="1" id="KW-0614">Plasmid</keyword>
<keyword evidence="2" id="KW-1185">Reference proteome</keyword>
<protein>
    <submittedName>
        <fullName evidence="1">Uncharacterized protein</fullName>
    </submittedName>
</protein>
<reference evidence="1 2" key="1">
    <citation type="journal article" date="2012" name="J. Am. Chem. Soc.">
        <title>Bacterial biosynthesis and maturation of the didemnin anti-cancer agents.</title>
        <authorList>
            <person name="Xu Y."/>
            <person name="Kersten R.D."/>
            <person name="Nam S.J."/>
            <person name="Lu L."/>
            <person name="Al-Suwailem A.M."/>
            <person name="Zheng H."/>
            <person name="Fenical W."/>
            <person name="Dorrestein P.C."/>
            <person name="Moore B.S."/>
            <person name="Qian P.Y."/>
        </authorList>
    </citation>
    <scope>NUCLEOTIDE SEQUENCE [LARGE SCALE GENOMIC DNA]</scope>
    <source>
        <strain evidence="1 2">KA081020-065</strain>
    </source>
</reference>
<name>I3TS74_TISMK</name>
<organism evidence="1 2">
    <name type="scientific">Tistrella mobilis (strain KA081020-065)</name>
    <dbReference type="NCBI Taxonomy" id="1110502"/>
    <lineage>
        <taxon>Bacteria</taxon>
        <taxon>Pseudomonadati</taxon>
        <taxon>Pseudomonadota</taxon>
        <taxon>Alphaproteobacteria</taxon>
        <taxon>Geminicoccales</taxon>
        <taxon>Geminicoccaceae</taxon>
        <taxon>Tistrella</taxon>
    </lineage>
</organism>
<accession>I3TS74</accession>
<dbReference type="EMBL" id="CP003237">
    <property type="protein sequence ID" value="AFK55612.1"/>
    <property type="molecule type" value="Genomic_DNA"/>
</dbReference>
<dbReference type="AntiFam" id="ANF00272">
    <property type="entry name" value="Translation of CRISPR region"/>
</dbReference>